<organism evidence="2 3">
    <name type="scientific">Cyclobacterium qasimii</name>
    <dbReference type="NCBI Taxonomy" id="1350429"/>
    <lineage>
        <taxon>Bacteria</taxon>
        <taxon>Pseudomonadati</taxon>
        <taxon>Bacteroidota</taxon>
        <taxon>Cytophagia</taxon>
        <taxon>Cytophagales</taxon>
        <taxon>Cyclobacteriaceae</taxon>
        <taxon>Cyclobacterium</taxon>
    </lineage>
</organism>
<dbReference type="Proteomes" id="UP000321301">
    <property type="component" value="Unassembled WGS sequence"/>
</dbReference>
<keyword evidence="3" id="KW-1185">Reference proteome</keyword>
<dbReference type="InterPro" id="IPR025364">
    <property type="entry name" value="DUF4268"/>
</dbReference>
<protein>
    <recommendedName>
        <fullName evidence="1">DUF4268 domain-containing protein</fullName>
    </recommendedName>
</protein>
<dbReference type="AlphaFoldDB" id="A0A512CER3"/>
<feature type="domain" description="DUF4268" evidence="1">
    <location>
        <begin position="10"/>
        <end position="145"/>
    </location>
</feature>
<evidence type="ECO:0000259" key="1">
    <source>
        <dbReference type="Pfam" id="PF14088"/>
    </source>
</evidence>
<name>A0A512CER3_9BACT</name>
<dbReference type="Pfam" id="PF14088">
    <property type="entry name" value="DUF4268"/>
    <property type="match status" value="1"/>
</dbReference>
<dbReference type="EMBL" id="BJYV01000016">
    <property type="protein sequence ID" value="GEO22702.1"/>
    <property type="molecule type" value="Genomic_DNA"/>
</dbReference>
<gene>
    <name evidence="2" type="ORF">CQA01_32360</name>
</gene>
<proteinExistence type="predicted"/>
<reference evidence="2 3" key="1">
    <citation type="submission" date="2019-07" db="EMBL/GenBank/DDBJ databases">
        <title>Whole genome shotgun sequence of Cyclobacterium qasimii NBRC 106168.</title>
        <authorList>
            <person name="Hosoyama A."/>
            <person name="Uohara A."/>
            <person name="Ohji S."/>
            <person name="Ichikawa N."/>
        </authorList>
    </citation>
    <scope>NUCLEOTIDE SEQUENCE [LARGE SCALE GENOMIC DNA]</scope>
    <source>
        <strain evidence="2 3">NBRC 106168</strain>
    </source>
</reference>
<sequence>MYTKNELSKTRQEFWTTFGQYMKPVPNADGTKINWKNYKTGVKHMYFRMKAERDFTSISIEVQHPDKEIRSLLFDQMVTFKRIFQQEVEEEWIWAPDAENEWGEFSSKVEKTLPGVSVMNRDDWPKIISFLKPRIIAIDAFWSNMKYGFEGLT</sequence>
<comment type="caution">
    <text evidence="2">The sequence shown here is derived from an EMBL/GenBank/DDBJ whole genome shotgun (WGS) entry which is preliminary data.</text>
</comment>
<evidence type="ECO:0000313" key="2">
    <source>
        <dbReference type="EMBL" id="GEO22702.1"/>
    </source>
</evidence>
<evidence type="ECO:0000313" key="3">
    <source>
        <dbReference type="Proteomes" id="UP000321301"/>
    </source>
</evidence>
<dbReference type="RefSeq" id="WP_020888591.1">
    <property type="nucleotide sequence ID" value="NZ_BJYV01000016.1"/>
</dbReference>
<accession>A0A512CER3</accession>